<proteinExistence type="predicted"/>
<reference evidence="1 2" key="1">
    <citation type="submission" date="2018-09" db="EMBL/GenBank/DDBJ databases">
        <title>Genome sequencing of strain 2DFW10M-5.</title>
        <authorList>
            <person name="Heo J."/>
            <person name="Kim S.-J."/>
            <person name="Kwon S.-W."/>
        </authorList>
    </citation>
    <scope>NUCLEOTIDE SEQUENCE [LARGE SCALE GENOMIC DNA]</scope>
    <source>
        <strain evidence="1 2">2DFW10M-5</strain>
    </source>
</reference>
<protein>
    <submittedName>
        <fullName evidence="1">Uncharacterized protein</fullName>
    </submittedName>
</protein>
<evidence type="ECO:0000313" key="2">
    <source>
        <dbReference type="Proteomes" id="UP000275069"/>
    </source>
</evidence>
<dbReference type="Proteomes" id="UP000275069">
    <property type="component" value="Chromosome"/>
</dbReference>
<accession>A0A387BNF3</accession>
<organism evidence="1 2">
    <name type="scientific">Gryllotalpicola protaetiae</name>
    <dbReference type="NCBI Taxonomy" id="2419771"/>
    <lineage>
        <taxon>Bacteria</taxon>
        <taxon>Bacillati</taxon>
        <taxon>Actinomycetota</taxon>
        <taxon>Actinomycetes</taxon>
        <taxon>Micrococcales</taxon>
        <taxon>Microbacteriaceae</taxon>
        <taxon>Gryllotalpicola</taxon>
    </lineage>
</organism>
<dbReference type="OrthoDB" id="5121906at2"/>
<dbReference type="KEGG" id="gry:D7I44_08420"/>
<keyword evidence="2" id="KW-1185">Reference proteome</keyword>
<dbReference type="EMBL" id="CP032624">
    <property type="protein sequence ID" value="AYG03554.1"/>
    <property type="molecule type" value="Genomic_DNA"/>
</dbReference>
<name>A0A387BNF3_9MICO</name>
<sequence>MTFWSLPPRARGSDPTVPLAFNAEHWRISNARDVIEVLDWARSDGRLFEVFAESADAAADRAFTKTVLRLAGYNLAYGPGYDPTAFLSVPADLQTTTAQLEQSREK</sequence>
<dbReference type="AlphaFoldDB" id="A0A387BNF3"/>
<evidence type="ECO:0000313" key="1">
    <source>
        <dbReference type="EMBL" id="AYG03554.1"/>
    </source>
</evidence>
<gene>
    <name evidence="1" type="ORF">D7I44_08420</name>
</gene>